<evidence type="ECO:0000256" key="4">
    <source>
        <dbReference type="ARBA" id="ARBA00022801"/>
    </source>
</evidence>
<dbReference type="AlphaFoldDB" id="A0A7M1XM55"/>
<dbReference type="EMBL" id="CP031517">
    <property type="protein sequence ID" value="QOS40829.1"/>
    <property type="molecule type" value="Genomic_DNA"/>
</dbReference>
<dbReference type="Proteomes" id="UP000593591">
    <property type="component" value="Chromosome"/>
</dbReference>
<comment type="catalytic activity">
    <reaction evidence="1 6">
        <text>The enzyme specifically hydrolyzes (1-&gt;4)-beta-D-galactosidic linkages in type I arabinogalactans.</text>
        <dbReference type="EC" id="3.2.1.89"/>
    </reaction>
</comment>
<protein>
    <recommendedName>
        <fullName evidence="3 6">Arabinogalactan endo-beta-1,4-galactanase</fullName>
        <ecNumber evidence="3 6">3.2.1.89</ecNumber>
    </recommendedName>
</protein>
<dbReference type="EC" id="3.2.1.89" evidence="3 6"/>
<dbReference type="InterPro" id="IPR017853">
    <property type="entry name" value="GH"/>
</dbReference>
<evidence type="ECO:0000256" key="5">
    <source>
        <dbReference type="ARBA" id="ARBA00023295"/>
    </source>
</evidence>
<reference evidence="7 8" key="1">
    <citation type="submission" date="2018-08" db="EMBL/GenBank/DDBJ databases">
        <title>The first complete genome of Treponema rectale (CHPAT), a commensal spirochete of the bovine rectum.</title>
        <authorList>
            <person name="Staton G.J."/>
            <person name="Clegg S.R."/>
            <person name="Carter S.D."/>
            <person name="Radford A.D."/>
            <person name="Darby A."/>
            <person name="Hall N."/>
            <person name="Birtles R.J."/>
            <person name="Evans N.J."/>
        </authorList>
    </citation>
    <scope>NUCLEOTIDE SEQUENCE [LARGE SCALE GENOMIC DNA]</scope>
    <source>
        <strain evidence="7 8">CHPA</strain>
    </source>
</reference>
<dbReference type="PROSITE" id="PS51257">
    <property type="entry name" value="PROKAR_LIPOPROTEIN"/>
    <property type="match status" value="1"/>
</dbReference>
<organism evidence="7 8">
    <name type="scientific">Treponema rectale</name>
    <dbReference type="NCBI Taxonomy" id="744512"/>
    <lineage>
        <taxon>Bacteria</taxon>
        <taxon>Pseudomonadati</taxon>
        <taxon>Spirochaetota</taxon>
        <taxon>Spirochaetia</taxon>
        <taxon>Spirochaetales</taxon>
        <taxon>Treponemataceae</taxon>
        <taxon>Treponema</taxon>
    </lineage>
</organism>
<evidence type="ECO:0000256" key="1">
    <source>
        <dbReference type="ARBA" id="ARBA00001695"/>
    </source>
</evidence>
<dbReference type="Gene3D" id="3.20.20.80">
    <property type="entry name" value="Glycosidases"/>
    <property type="match status" value="1"/>
</dbReference>
<evidence type="ECO:0000256" key="2">
    <source>
        <dbReference type="ARBA" id="ARBA00010687"/>
    </source>
</evidence>
<proteinExistence type="inferred from homology"/>
<evidence type="ECO:0000313" key="8">
    <source>
        <dbReference type="Proteomes" id="UP000593591"/>
    </source>
</evidence>
<evidence type="ECO:0000256" key="3">
    <source>
        <dbReference type="ARBA" id="ARBA00012556"/>
    </source>
</evidence>
<dbReference type="GO" id="GO:0031218">
    <property type="term" value="F:arabinogalactan endo-1,4-beta-galactosidase activity"/>
    <property type="evidence" value="ECO:0007669"/>
    <property type="project" value="UniProtKB-EC"/>
</dbReference>
<dbReference type="GO" id="GO:0045490">
    <property type="term" value="P:pectin catabolic process"/>
    <property type="evidence" value="ECO:0007669"/>
    <property type="project" value="TreeGrafter"/>
</dbReference>
<name>A0A7M1XM55_9SPIR</name>
<dbReference type="KEGG" id="trc:DYE49_10350"/>
<dbReference type="PANTHER" id="PTHR34983:SF1">
    <property type="entry name" value="ARABINOGALACTAN ENDO-BETA-1,4-GALACTANASE A"/>
    <property type="match status" value="1"/>
</dbReference>
<accession>A0A7M1XM55</accession>
<evidence type="ECO:0000313" key="7">
    <source>
        <dbReference type="EMBL" id="QOS40829.1"/>
    </source>
</evidence>
<dbReference type="InterPro" id="IPR011683">
    <property type="entry name" value="Glyco_hydro_53"/>
</dbReference>
<feature type="signal peptide" evidence="6">
    <location>
        <begin position="1"/>
        <end position="26"/>
    </location>
</feature>
<feature type="chain" id="PRO_5033098947" description="Arabinogalactan endo-beta-1,4-galactanase" evidence="6">
    <location>
        <begin position="27"/>
        <end position="425"/>
    </location>
</feature>
<keyword evidence="4 6" id="KW-0378">Hydrolase</keyword>
<dbReference type="Pfam" id="PF07745">
    <property type="entry name" value="Glyco_hydro_53"/>
    <property type="match status" value="1"/>
</dbReference>
<dbReference type="SUPFAM" id="SSF51445">
    <property type="entry name" value="(Trans)glycosidases"/>
    <property type="match status" value="1"/>
</dbReference>
<gene>
    <name evidence="7" type="ORF">DYE49_10350</name>
</gene>
<keyword evidence="6" id="KW-0732">Signal</keyword>
<comment type="similarity">
    <text evidence="2 6">Belongs to the glycosyl hydrolase 53 family.</text>
</comment>
<evidence type="ECO:0000256" key="6">
    <source>
        <dbReference type="RuleBase" id="RU361192"/>
    </source>
</evidence>
<keyword evidence="5 6" id="KW-0326">Glycosidase</keyword>
<dbReference type="PANTHER" id="PTHR34983">
    <property type="entry name" value="ARABINOGALACTAN ENDO-BETA-1,4-GALACTANASE A"/>
    <property type="match status" value="1"/>
</dbReference>
<sequence length="425" mass="45998">MERRNKMKVIKFLTGSIIMAAFFASCSETPSYPSGSEVTAGEISCTIDGTTVTLEPVDADLPSSFMRGFDASAESDVSSGSYYDASGNEKDIFQILPSYGVNWVRLRIWNNPESSKNPSEPGASDLETVIAQAVRVKKAGLRLLLDFHYSDYWADPGKQLIPEEWLECTTSDELAAKVSEYTTEVLEALKNVNAAPDMIQIGNEISSGMLKHKAIDSSETVTNADEAVRGDFCSANYFKYLSAGLAAARSECPNAKLMLHFTDINRSNPVNYLSSFSSLDYDVVGLSYYPKWASHGTIESLGEKIAAIKSTYAKEVVVVETNIPNKVSDTASQNYYENMSDSSVKVNLTCSDGNLYSGVYADSDGKLPATAQNQANIIRAVIEVAAKNGASGVFTWGGEYKGSWEYGLFGSSGKPSAALIVMSVQ</sequence>
<dbReference type="GO" id="GO:0015926">
    <property type="term" value="F:glucosidase activity"/>
    <property type="evidence" value="ECO:0007669"/>
    <property type="project" value="InterPro"/>
</dbReference>